<sequence>MLGRRAPIWDGAGTAISKMPGIWEDLTEPCTISWKGDMEDYRLEKGRIFSWGGGRSCGAVGQWGSGRDAISLCVVGKPYNGYRQLRYFVGNIRVAL</sequence>
<gene>
    <name evidence="1" type="ORF">NDU88_002999</name>
</gene>
<accession>A0AAV7W657</accession>
<keyword evidence="2" id="KW-1185">Reference proteome</keyword>
<comment type="caution">
    <text evidence="1">The sequence shown here is derived from an EMBL/GenBank/DDBJ whole genome shotgun (WGS) entry which is preliminary data.</text>
</comment>
<organism evidence="1 2">
    <name type="scientific">Pleurodeles waltl</name>
    <name type="common">Iberian ribbed newt</name>
    <dbReference type="NCBI Taxonomy" id="8319"/>
    <lineage>
        <taxon>Eukaryota</taxon>
        <taxon>Metazoa</taxon>
        <taxon>Chordata</taxon>
        <taxon>Craniata</taxon>
        <taxon>Vertebrata</taxon>
        <taxon>Euteleostomi</taxon>
        <taxon>Amphibia</taxon>
        <taxon>Batrachia</taxon>
        <taxon>Caudata</taxon>
        <taxon>Salamandroidea</taxon>
        <taxon>Salamandridae</taxon>
        <taxon>Pleurodelinae</taxon>
        <taxon>Pleurodeles</taxon>
    </lineage>
</organism>
<dbReference type="EMBL" id="JANPWB010000002">
    <property type="protein sequence ID" value="KAJ1207609.1"/>
    <property type="molecule type" value="Genomic_DNA"/>
</dbReference>
<proteinExistence type="predicted"/>
<dbReference type="Proteomes" id="UP001066276">
    <property type="component" value="Chromosome 1_2"/>
</dbReference>
<name>A0AAV7W657_PLEWA</name>
<dbReference type="AlphaFoldDB" id="A0AAV7W657"/>
<protein>
    <submittedName>
        <fullName evidence="1">Uncharacterized protein</fullName>
    </submittedName>
</protein>
<evidence type="ECO:0000313" key="2">
    <source>
        <dbReference type="Proteomes" id="UP001066276"/>
    </source>
</evidence>
<reference evidence="1" key="1">
    <citation type="journal article" date="2022" name="bioRxiv">
        <title>Sequencing and chromosome-scale assembly of the giantPleurodeles waltlgenome.</title>
        <authorList>
            <person name="Brown T."/>
            <person name="Elewa A."/>
            <person name="Iarovenko S."/>
            <person name="Subramanian E."/>
            <person name="Araus A.J."/>
            <person name="Petzold A."/>
            <person name="Susuki M."/>
            <person name="Suzuki K.-i.T."/>
            <person name="Hayashi T."/>
            <person name="Toyoda A."/>
            <person name="Oliveira C."/>
            <person name="Osipova E."/>
            <person name="Leigh N.D."/>
            <person name="Simon A."/>
            <person name="Yun M.H."/>
        </authorList>
    </citation>
    <scope>NUCLEOTIDE SEQUENCE</scope>
    <source>
        <strain evidence="1">20211129_DDA</strain>
        <tissue evidence="1">Liver</tissue>
    </source>
</reference>
<evidence type="ECO:0000313" key="1">
    <source>
        <dbReference type="EMBL" id="KAJ1207609.1"/>
    </source>
</evidence>